<feature type="domain" description="Immunoglobulin" evidence="3">
    <location>
        <begin position="15"/>
        <end position="118"/>
    </location>
</feature>
<evidence type="ECO:0000256" key="1">
    <source>
        <dbReference type="SAM" id="Phobius"/>
    </source>
</evidence>
<dbReference type="SMART" id="SM00409">
    <property type="entry name" value="IG"/>
    <property type="match status" value="1"/>
</dbReference>
<dbReference type="InterPro" id="IPR003599">
    <property type="entry name" value="Ig_sub"/>
</dbReference>
<keyword evidence="1" id="KW-0472">Membrane</keyword>
<dbReference type="InterPro" id="IPR013783">
    <property type="entry name" value="Ig-like_fold"/>
</dbReference>
<keyword evidence="1" id="KW-1133">Transmembrane helix</keyword>
<gene>
    <name evidence="4" type="ORF">L345_00400</name>
</gene>
<evidence type="ECO:0000259" key="3">
    <source>
        <dbReference type="SMART" id="SM00409"/>
    </source>
</evidence>
<proteinExistence type="predicted"/>
<organism evidence="4 5">
    <name type="scientific">Ophiophagus hannah</name>
    <name type="common">King cobra</name>
    <name type="synonym">Naja hannah</name>
    <dbReference type="NCBI Taxonomy" id="8665"/>
    <lineage>
        <taxon>Eukaryota</taxon>
        <taxon>Metazoa</taxon>
        <taxon>Chordata</taxon>
        <taxon>Craniata</taxon>
        <taxon>Vertebrata</taxon>
        <taxon>Euteleostomi</taxon>
        <taxon>Lepidosauria</taxon>
        <taxon>Squamata</taxon>
        <taxon>Bifurcata</taxon>
        <taxon>Unidentata</taxon>
        <taxon>Episquamata</taxon>
        <taxon>Toxicofera</taxon>
        <taxon>Serpentes</taxon>
        <taxon>Colubroidea</taxon>
        <taxon>Elapidae</taxon>
        <taxon>Elapinae</taxon>
        <taxon>Ophiophagus</taxon>
    </lineage>
</organism>
<reference evidence="4 5" key="1">
    <citation type="journal article" date="2013" name="Proc. Natl. Acad. Sci. U.S.A.">
        <title>The king cobra genome reveals dynamic gene evolution and adaptation in the snake venom system.</title>
        <authorList>
            <person name="Vonk F.J."/>
            <person name="Casewell N.R."/>
            <person name="Henkel C.V."/>
            <person name="Heimberg A.M."/>
            <person name="Jansen H.J."/>
            <person name="McCleary R.J."/>
            <person name="Kerkkamp H.M."/>
            <person name="Vos R.A."/>
            <person name="Guerreiro I."/>
            <person name="Calvete J.J."/>
            <person name="Wuster W."/>
            <person name="Woods A.E."/>
            <person name="Logan J.M."/>
            <person name="Harrison R.A."/>
            <person name="Castoe T.A."/>
            <person name="de Koning A.P."/>
            <person name="Pollock D.D."/>
            <person name="Yandell M."/>
            <person name="Calderon D."/>
            <person name="Renjifo C."/>
            <person name="Currier R.B."/>
            <person name="Salgado D."/>
            <person name="Pla D."/>
            <person name="Sanz L."/>
            <person name="Hyder A.S."/>
            <person name="Ribeiro J.M."/>
            <person name="Arntzen J.W."/>
            <person name="van den Thillart G.E."/>
            <person name="Boetzer M."/>
            <person name="Pirovano W."/>
            <person name="Dirks R.P."/>
            <person name="Spaink H.P."/>
            <person name="Duboule D."/>
            <person name="McGlinn E."/>
            <person name="Kini R.M."/>
            <person name="Richardson M.K."/>
        </authorList>
    </citation>
    <scope>NUCLEOTIDE SEQUENCE</scope>
    <source>
        <tissue evidence="4">Blood</tissue>
    </source>
</reference>
<feature type="non-terminal residue" evidence="4">
    <location>
        <position position="1"/>
    </location>
</feature>
<dbReference type="EMBL" id="AZIM01000043">
    <property type="protein sequence ID" value="ETE73762.1"/>
    <property type="molecule type" value="Genomic_DNA"/>
</dbReference>
<dbReference type="Proteomes" id="UP000018936">
    <property type="component" value="Unassembled WGS sequence"/>
</dbReference>
<dbReference type="InterPro" id="IPR036179">
    <property type="entry name" value="Ig-like_dom_sf"/>
</dbReference>
<keyword evidence="5" id="KW-1185">Reference proteome</keyword>
<feature type="transmembrane region" description="Helical" evidence="1">
    <location>
        <begin position="136"/>
        <end position="155"/>
    </location>
</feature>
<evidence type="ECO:0000313" key="5">
    <source>
        <dbReference type="Proteomes" id="UP000018936"/>
    </source>
</evidence>
<dbReference type="PANTHER" id="PTHR15193:SF1">
    <property type="entry name" value="CD83 ANTIGEN"/>
    <property type="match status" value="1"/>
</dbReference>
<protein>
    <recommendedName>
        <fullName evidence="3">Immunoglobulin domain-containing protein</fullName>
    </recommendedName>
</protein>
<sequence length="322" mass="36724">MVNIWCGLCAVVGVPQEVEATCNEDAFLPCKVFQDLQLTTGMISWYKIDENNKGLKDMEYNKEHTYSRGFNDSLEISNGTRHFLKIKHATRFSSGTYKCILLSPVRNYNQSTIILRVIGCPEESKNLKLKKYTTELMLLSSIGSFYLLLIILTCINRQDCIQAYKIKINMKGEEESHGDNCRVSMMKLKKLHPKISLKLFQIVVIVLVAGNEPSAPKHHNLDEFFQHNSFQQIKQFNGLISSHTPDKLDQNVKDLNSDAVPSIGFLAIWDQTTKDTLKSILETTLRIPVEKGTLILLDRFSLHVDQLYVKRDTHSAVKEVDI</sequence>
<dbReference type="AlphaFoldDB" id="V8PIR0"/>
<dbReference type="Gene3D" id="2.60.40.10">
    <property type="entry name" value="Immunoglobulins"/>
    <property type="match status" value="1"/>
</dbReference>
<accession>V8PIR0</accession>
<feature type="signal peptide" evidence="2">
    <location>
        <begin position="1"/>
        <end position="20"/>
    </location>
</feature>
<name>V8PIR0_OPHHA</name>
<comment type="caution">
    <text evidence="4">The sequence shown here is derived from an EMBL/GenBank/DDBJ whole genome shotgun (WGS) entry which is preliminary data.</text>
</comment>
<keyword evidence="1" id="KW-0812">Transmembrane</keyword>
<dbReference type="PANTHER" id="PTHR15193">
    <property type="entry name" value="CD83 ANTIGEN"/>
    <property type="match status" value="1"/>
</dbReference>
<evidence type="ECO:0000313" key="4">
    <source>
        <dbReference type="EMBL" id="ETE73762.1"/>
    </source>
</evidence>
<dbReference type="OrthoDB" id="9422899at2759"/>
<dbReference type="SUPFAM" id="SSF48726">
    <property type="entry name" value="Immunoglobulin"/>
    <property type="match status" value="1"/>
</dbReference>
<feature type="chain" id="PRO_5004771515" description="Immunoglobulin domain-containing protein" evidence="2">
    <location>
        <begin position="21"/>
        <end position="322"/>
    </location>
</feature>
<evidence type="ECO:0000256" key="2">
    <source>
        <dbReference type="SAM" id="SignalP"/>
    </source>
</evidence>
<keyword evidence="2" id="KW-0732">Signal</keyword>